<dbReference type="EMBL" id="JACOPK010000002">
    <property type="protein sequence ID" value="MBC5694711.1"/>
    <property type="molecule type" value="Genomic_DNA"/>
</dbReference>
<evidence type="ECO:0000313" key="1">
    <source>
        <dbReference type="EMBL" id="MBC5694711.1"/>
    </source>
</evidence>
<sequence length="81" mass="9281">MQERQPRGCAHEKAFAAQTHAPVGLYPQKYSMRETGGVYLGLDTLRGRKFPYGNFRTSVFCEVKTQIVGKTKFFDKLKRHA</sequence>
<keyword evidence="2" id="KW-1185">Reference proteome</keyword>
<protein>
    <submittedName>
        <fullName evidence="1">Uncharacterized protein</fullName>
    </submittedName>
</protein>
<dbReference type="Proteomes" id="UP000641741">
    <property type="component" value="Unassembled WGS sequence"/>
</dbReference>
<reference evidence="1 2" key="1">
    <citation type="submission" date="2020-08" db="EMBL/GenBank/DDBJ databases">
        <title>Genome public.</title>
        <authorList>
            <person name="Liu C."/>
            <person name="Sun Q."/>
        </authorList>
    </citation>
    <scope>NUCLEOTIDE SEQUENCE [LARGE SCALE GENOMIC DNA]</scope>
    <source>
        <strain evidence="1 2">M2</strain>
    </source>
</reference>
<organism evidence="1 2">
    <name type="scientific">Agathobaculum hominis</name>
    <dbReference type="NCBI Taxonomy" id="2763014"/>
    <lineage>
        <taxon>Bacteria</taxon>
        <taxon>Bacillati</taxon>
        <taxon>Bacillota</taxon>
        <taxon>Clostridia</taxon>
        <taxon>Eubacteriales</taxon>
        <taxon>Butyricicoccaceae</taxon>
        <taxon>Agathobaculum</taxon>
    </lineage>
</organism>
<gene>
    <name evidence="1" type="ORF">H8S02_01940</name>
</gene>
<name>A0ABR7GKC0_9FIRM</name>
<dbReference type="RefSeq" id="WP_186969025.1">
    <property type="nucleotide sequence ID" value="NZ_JACOPK010000002.1"/>
</dbReference>
<proteinExistence type="predicted"/>
<comment type="caution">
    <text evidence="1">The sequence shown here is derived from an EMBL/GenBank/DDBJ whole genome shotgun (WGS) entry which is preliminary data.</text>
</comment>
<evidence type="ECO:0000313" key="2">
    <source>
        <dbReference type="Proteomes" id="UP000641741"/>
    </source>
</evidence>
<accession>A0ABR7GKC0</accession>